<evidence type="ECO:0000313" key="2">
    <source>
        <dbReference type="EMBL" id="VUX17987.1"/>
    </source>
</evidence>
<dbReference type="Pfam" id="PF01695">
    <property type="entry name" value="IstB_IS21"/>
    <property type="match status" value="1"/>
</dbReference>
<dbReference type="InterPro" id="IPR028350">
    <property type="entry name" value="DNAC/IstB-like"/>
</dbReference>
<reference evidence="2 3" key="1">
    <citation type="submission" date="2019-07" db="EMBL/GenBank/DDBJ databases">
        <authorList>
            <person name="Hibberd C M."/>
            <person name="Gehrig L. J."/>
            <person name="Chang H.-W."/>
            <person name="Venkatesh S."/>
        </authorList>
    </citation>
    <scope>NUCLEOTIDE SEQUENCE [LARGE SCALE GENOMIC DNA]</scope>
    <source>
        <strain evidence="2">Dorea_longicatena_SSTS_Bg7063</strain>
    </source>
</reference>
<evidence type="ECO:0000313" key="3">
    <source>
        <dbReference type="Proteomes" id="UP000398619"/>
    </source>
</evidence>
<proteinExistence type="predicted"/>
<dbReference type="SUPFAM" id="SSF52540">
    <property type="entry name" value="P-loop containing nucleoside triphosphate hydrolases"/>
    <property type="match status" value="1"/>
</dbReference>
<dbReference type="InterPro" id="IPR002611">
    <property type="entry name" value="IstB_ATP-bd"/>
</dbReference>
<dbReference type="InterPro" id="IPR027417">
    <property type="entry name" value="P-loop_NTPase"/>
</dbReference>
<dbReference type="Proteomes" id="UP000398619">
    <property type="component" value="Unassembled WGS sequence"/>
</dbReference>
<organism evidence="2 3">
    <name type="scientific">Dorea longicatena</name>
    <dbReference type="NCBI Taxonomy" id="88431"/>
    <lineage>
        <taxon>Bacteria</taxon>
        <taxon>Bacillati</taxon>
        <taxon>Bacillota</taxon>
        <taxon>Clostridia</taxon>
        <taxon>Lachnospirales</taxon>
        <taxon>Lachnospiraceae</taxon>
        <taxon>Dorea</taxon>
    </lineage>
</organism>
<evidence type="ECO:0000259" key="1">
    <source>
        <dbReference type="Pfam" id="PF01695"/>
    </source>
</evidence>
<dbReference type="Gene3D" id="3.40.50.300">
    <property type="entry name" value="P-loop containing nucleotide triphosphate hydrolases"/>
    <property type="match status" value="1"/>
</dbReference>
<feature type="domain" description="IstB-like ATP-binding" evidence="1">
    <location>
        <begin position="10"/>
        <end position="253"/>
    </location>
</feature>
<protein>
    <submittedName>
        <fullName evidence="2">Transposase/IS protein</fullName>
    </submittedName>
</protein>
<dbReference type="AlphaFoldDB" id="A0A564UEQ1"/>
<dbReference type="CDD" id="cd00009">
    <property type="entry name" value="AAA"/>
    <property type="match status" value="1"/>
</dbReference>
<dbReference type="GO" id="GO:0006260">
    <property type="term" value="P:DNA replication"/>
    <property type="evidence" value="ECO:0007669"/>
    <property type="project" value="TreeGrafter"/>
</dbReference>
<sequence>MINQSTLELLKAMKLTAMANELQRQMEDPATYAALGFEDRLSLLTDAEWGRRQANKLARYIKNATFSTPSASIEGIEYHDDRKLDKAEILRYATCQYIIDGHHIILKGASGNGKTYLACALGNAACRKFYTVKYIRMPELLDELNVAKGCGDLKKTIKAYQKVDLLILDEWLIRTLTPQESYDLLEIAESRCTDKSTIFCTQYEPVEWYSRITPTEAAGSPISEAIMDRIIHNSYEVLIDGKVSMRERHGLKAAQKGGIHE</sequence>
<dbReference type="RefSeq" id="WP_144101261.1">
    <property type="nucleotide sequence ID" value="NZ_CABHNM010000055.1"/>
</dbReference>
<dbReference type="PIRSF" id="PIRSF003073">
    <property type="entry name" value="DNAC_TnpB_IstB"/>
    <property type="match status" value="1"/>
</dbReference>
<dbReference type="EMBL" id="CABHNM010000055">
    <property type="protein sequence ID" value="VUX17987.1"/>
    <property type="molecule type" value="Genomic_DNA"/>
</dbReference>
<gene>
    <name evidence="2" type="ORF">DLSSTS7063_02456</name>
</gene>
<accession>A0A564UEQ1</accession>
<dbReference type="PANTHER" id="PTHR30050:SF4">
    <property type="entry name" value="ATP-BINDING PROTEIN RV3427C IN INSERTION SEQUENCE-RELATED"/>
    <property type="match status" value="1"/>
</dbReference>
<dbReference type="PANTHER" id="PTHR30050">
    <property type="entry name" value="CHROMOSOMAL REPLICATION INITIATOR PROTEIN DNAA"/>
    <property type="match status" value="1"/>
</dbReference>
<name>A0A564UEQ1_9FIRM</name>
<dbReference type="GO" id="GO:0005524">
    <property type="term" value="F:ATP binding"/>
    <property type="evidence" value="ECO:0007669"/>
    <property type="project" value="InterPro"/>
</dbReference>